<accession>A0ABC8JNY9</accession>
<evidence type="ECO:0000313" key="1">
    <source>
        <dbReference type="EMBL" id="CAH8335538.1"/>
    </source>
</evidence>
<dbReference type="EMBL" id="CAKOAT010128265">
    <property type="protein sequence ID" value="CAH8335538.1"/>
    <property type="molecule type" value="Genomic_DNA"/>
</dbReference>
<gene>
    <name evidence="1" type="ORF">ERUC_LOCUS13581</name>
</gene>
<organism evidence="1 2">
    <name type="scientific">Eruca vesicaria subsp. sativa</name>
    <name type="common">Garden rocket</name>
    <name type="synonym">Eruca sativa</name>
    <dbReference type="NCBI Taxonomy" id="29727"/>
    <lineage>
        <taxon>Eukaryota</taxon>
        <taxon>Viridiplantae</taxon>
        <taxon>Streptophyta</taxon>
        <taxon>Embryophyta</taxon>
        <taxon>Tracheophyta</taxon>
        <taxon>Spermatophyta</taxon>
        <taxon>Magnoliopsida</taxon>
        <taxon>eudicotyledons</taxon>
        <taxon>Gunneridae</taxon>
        <taxon>Pentapetalae</taxon>
        <taxon>rosids</taxon>
        <taxon>malvids</taxon>
        <taxon>Brassicales</taxon>
        <taxon>Brassicaceae</taxon>
        <taxon>Brassiceae</taxon>
        <taxon>Eruca</taxon>
    </lineage>
</organism>
<proteinExistence type="predicted"/>
<protein>
    <submittedName>
        <fullName evidence="1">Uncharacterized protein</fullName>
    </submittedName>
</protein>
<sequence>MESFMHVSLFGWAGKRTMGQDYSYTQPSSSEEFDMNSLLEAEAALYADEGDRRVSEDLNISV</sequence>
<reference evidence="1 2" key="1">
    <citation type="submission" date="2022-03" db="EMBL/GenBank/DDBJ databases">
        <authorList>
            <person name="Macdonald S."/>
            <person name="Ahmed S."/>
            <person name="Newling K."/>
        </authorList>
    </citation>
    <scope>NUCLEOTIDE SEQUENCE [LARGE SCALE GENOMIC DNA]</scope>
</reference>
<dbReference type="Proteomes" id="UP001642260">
    <property type="component" value="Unassembled WGS sequence"/>
</dbReference>
<comment type="caution">
    <text evidence="1">The sequence shown here is derived from an EMBL/GenBank/DDBJ whole genome shotgun (WGS) entry which is preliminary data.</text>
</comment>
<name>A0ABC8JNY9_ERUVS</name>
<evidence type="ECO:0000313" key="2">
    <source>
        <dbReference type="Proteomes" id="UP001642260"/>
    </source>
</evidence>
<dbReference type="AlphaFoldDB" id="A0ABC8JNY9"/>
<keyword evidence="2" id="KW-1185">Reference proteome</keyword>